<evidence type="ECO:0000256" key="1">
    <source>
        <dbReference type="SAM" id="Phobius"/>
    </source>
</evidence>
<sequence length="241" mass="25922">MSPSVQDMSRFLGGVAKVLGWFMALVVGGYVVVNGALVVKAQFKRNDVGGRLTDKLAAAVPAATSHRDALTAAAGTAPEHAWIVQVCDFPTTDSGWMVNSYNQECELRSAVAFAVATPEAAEALARQLPDELGGAVVEEIDTDGACRTIRTSGRPYSEEVQVRTLAITRRTGSEGWCGRLSTTGQHRVVSGEVGPLDANSDWVVVLRDQPLDRTDIGCLRWSVLFCDNPFFDKPAWGDLPK</sequence>
<evidence type="ECO:0000313" key="2">
    <source>
        <dbReference type="EMBL" id="CCH71583.1"/>
    </source>
</evidence>
<dbReference type="STRING" id="1193182.BN11_10026"/>
<keyword evidence="3" id="KW-1185">Reference proteome</keyword>
<keyword evidence="1" id="KW-1133">Transmembrane helix</keyword>
<reference evidence="2 3" key="1">
    <citation type="journal article" date="2013" name="ISME J.">
        <title>A metabolic model for members of the genus Tetrasphaera involved in enhanced biological phosphorus removal.</title>
        <authorList>
            <person name="Kristiansen R."/>
            <person name="Nguyen H.T.T."/>
            <person name="Saunders A.M."/>
            <person name="Nielsen J.L."/>
            <person name="Wimmer R."/>
            <person name="Le V.Q."/>
            <person name="McIlroy S.J."/>
            <person name="Petrovski S."/>
            <person name="Seviour R.J."/>
            <person name="Calteau A."/>
            <person name="Nielsen K.L."/>
            <person name="Nielsen P.H."/>
        </authorList>
    </citation>
    <scope>NUCLEOTIDE SEQUENCE [LARGE SCALE GENOMIC DNA]</scope>
    <source>
        <strain evidence="2 3">Ben110</strain>
    </source>
</reference>
<gene>
    <name evidence="2" type="ORF">BN11_10026</name>
</gene>
<dbReference type="AlphaFoldDB" id="W6JRY6"/>
<keyword evidence="1" id="KW-0812">Transmembrane</keyword>
<keyword evidence="1" id="KW-0472">Membrane</keyword>
<name>W6JRY6_9MICO</name>
<dbReference type="EMBL" id="CAJA01000001">
    <property type="protein sequence ID" value="CCH71583.1"/>
    <property type="molecule type" value="Genomic_DNA"/>
</dbReference>
<evidence type="ECO:0000313" key="3">
    <source>
        <dbReference type="Proteomes" id="UP000035763"/>
    </source>
</evidence>
<comment type="caution">
    <text evidence="2">The sequence shown here is derived from an EMBL/GenBank/DDBJ whole genome shotgun (WGS) entry which is preliminary data.</text>
</comment>
<proteinExistence type="predicted"/>
<organism evidence="2 3">
    <name type="scientific">Nostocoides australiense Ben110</name>
    <dbReference type="NCBI Taxonomy" id="1193182"/>
    <lineage>
        <taxon>Bacteria</taxon>
        <taxon>Bacillati</taxon>
        <taxon>Actinomycetota</taxon>
        <taxon>Actinomycetes</taxon>
        <taxon>Micrococcales</taxon>
        <taxon>Intrasporangiaceae</taxon>
        <taxon>Nostocoides</taxon>
    </lineage>
</organism>
<dbReference type="Proteomes" id="UP000035763">
    <property type="component" value="Unassembled WGS sequence"/>
</dbReference>
<feature type="transmembrane region" description="Helical" evidence="1">
    <location>
        <begin position="20"/>
        <end position="39"/>
    </location>
</feature>
<accession>W6JRY6</accession>
<protein>
    <submittedName>
        <fullName evidence="2">Uncharacterized protein</fullName>
    </submittedName>
</protein>